<sequence>LSTKNLTCLAELKMYVHEEHIQYDTVKKCHNDQEEGPASSSEGLGATTGRGPSKGISHITQTLIQVVDEEDQEPEYSAAEMSLDAQQYSPITIKELLDYSCAEAWLGSLWLEWKFTTVGISTTVYNIHPTLFYPSVSYTTV</sequence>
<gene>
    <name evidence="2" type="ORF">PAXRUDRAFT_132034</name>
</gene>
<evidence type="ECO:0000313" key="2">
    <source>
        <dbReference type="EMBL" id="KIK99448.1"/>
    </source>
</evidence>
<feature type="non-terminal residue" evidence="2">
    <location>
        <position position="141"/>
    </location>
</feature>
<reference evidence="2 3" key="1">
    <citation type="submission" date="2014-04" db="EMBL/GenBank/DDBJ databases">
        <authorList>
            <consortium name="DOE Joint Genome Institute"/>
            <person name="Kuo A."/>
            <person name="Kohler A."/>
            <person name="Jargeat P."/>
            <person name="Nagy L.G."/>
            <person name="Floudas D."/>
            <person name="Copeland A."/>
            <person name="Barry K.W."/>
            <person name="Cichocki N."/>
            <person name="Veneault-Fourrey C."/>
            <person name="LaButti K."/>
            <person name="Lindquist E.A."/>
            <person name="Lipzen A."/>
            <person name="Lundell T."/>
            <person name="Morin E."/>
            <person name="Murat C."/>
            <person name="Sun H."/>
            <person name="Tunlid A."/>
            <person name="Henrissat B."/>
            <person name="Grigoriev I.V."/>
            <person name="Hibbett D.S."/>
            <person name="Martin F."/>
            <person name="Nordberg H.P."/>
            <person name="Cantor M.N."/>
            <person name="Hua S.X."/>
        </authorList>
    </citation>
    <scope>NUCLEOTIDE SEQUENCE [LARGE SCALE GENOMIC DNA]</scope>
    <source>
        <strain evidence="2 3">Ve08.2h10</strain>
    </source>
</reference>
<dbReference type="Proteomes" id="UP000054538">
    <property type="component" value="Unassembled WGS sequence"/>
</dbReference>
<dbReference type="EMBL" id="KN824859">
    <property type="protein sequence ID" value="KIK99448.1"/>
    <property type="molecule type" value="Genomic_DNA"/>
</dbReference>
<dbReference type="OrthoDB" id="2675519at2759"/>
<keyword evidence="3" id="KW-1185">Reference proteome</keyword>
<dbReference type="STRING" id="930991.A0A0D0DW68"/>
<dbReference type="HOGENOM" id="CLU_1829989_0_0_1"/>
<dbReference type="InParanoid" id="A0A0D0DW68"/>
<feature type="region of interest" description="Disordered" evidence="1">
    <location>
        <begin position="31"/>
        <end position="56"/>
    </location>
</feature>
<proteinExistence type="predicted"/>
<reference evidence="3" key="2">
    <citation type="submission" date="2015-01" db="EMBL/GenBank/DDBJ databases">
        <title>Evolutionary Origins and Diversification of the Mycorrhizal Mutualists.</title>
        <authorList>
            <consortium name="DOE Joint Genome Institute"/>
            <consortium name="Mycorrhizal Genomics Consortium"/>
            <person name="Kohler A."/>
            <person name="Kuo A."/>
            <person name="Nagy L.G."/>
            <person name="Floudas D."/>
            <person name="Copeland A."/>
            <person name="Barry K.W."/>
            <person name="Cichocki N."/>
            <person name="Veneault-Fourrey C."/>
            <person name="LaButti K."/>
            <person name="Lindquist E.A."/>
            <person name="Lipzen A."/>
            <person name="Lundell T."/>
            <person name="Morin E."/>
            <person name="Murat C."/>
            <person name="Riley R."/>
            <person name="Ohm R."/>
            <person name="Sun H."/>
            <person name="Tunlid A."/>
            <person name="Henrissat B."/>
            <person name="Grigoriev I.V."/>
            <person name="Hibbett D.S."/>
            <person name="Martin F."/>
        </authorList>
    </citation>
    <scope>NUCLEOTIDE SEQUENCE [LARGE SCALE GENOMIC DNA]</scope>
    <source>
        <strain evidence="3">Ve08.2h10</strain>
    </source>
</reference>
<evidence type="ECO:0000256" key="1">
    <source>
        <dbReference type="SAM" id="MobiDB-lite"/>
    </source>
</evidence>
<name>A0A0D0DW68_9AGAM</name>
<protein>
    <submittedName>
        <fullName evidence="2">Uncharacterized protein</fullName>
    </submittedName>
</protein>
<dbReference type="AlphaFoldDB" id="A0A0D0DW68"/>
<evidence type="ECO:0000313" key="3">
    <source>
        <dbReference type="Proteomes" id="UP000054538"/>
    </source>
</evidence>
<organism evidence="2 3">
    <name type="scientific">Paxillus rubicundulus Ve08.2h10</name>
    <dbReference type="NCBI Taxonomy" id="930991"/>
    <lineage>
        <taxon>Eukaryota</taxon>
        <taxon>Fungi</taxon>
        <taxon>Dikarya</taxon>
        <taxon>Basidiomycota</taxon>
        <taxon>Agaricomycotina</taxon>
        <taxon>Agaricomycetes</taxon>
        <taxon>Agaricomycetidae</taxon>
        <taxon>Boletales</taxon>
        <taxon>Paxilineae</taxon>
        <taxon>Paxillaceae</taxon>
        <taxon>Paxillus</taxon>
    </lineage>
</organism>
<accession>A0A0D0DW68</accession>